<evidence type="ECO:0000256" key="1">
    <source>
        <dbReference type="SAM" id="MobiDB-lite"/>
    </source>
</evidence>
<dbReference type="EMBL" id="JAYKXP010000070">
    <property type="protein sequence ID" value="KAK7031232.1"/>
    <property type="molecule type" value="Genomic_DNA"/>
</dbReference>
<evidence type="ECO:0000313" key="3">
    <source>
        <dbReference type="Proteomes" id="UP001383192"/>
    </source>
</evidence>
<name>A0AAW0C0J2_9AGAR</name>
<accession>A0AAW0C0J2</accession>
<feature type="region of interest" description="Disordered" evidence="1">
    <location>
        <begin position="40"/>
        <end position="61"/>
    </location>
</feature>
<gene>
    <name evidence="2" type="ORF">VNI00_013648</name>
</gene>
<protein>
    <submittedName>
        <fullName evidence="2">Uncharacterized protein</fullName>
    </submittedName>
</protein>
<dbReference type="AlphaFoldDB" id="A0AAW0C0J2"/>
<feature type="compositionally biased region" description="Pro residues" evidence="1">
    <location>
        <begin position="47"/>
        <end position="57"/>
    </location>
</feature>
<evidence type="ECO:0000313" key="2">
    <source>
        <dbReference type="EMBL" id="KAK7031232.1"/>
    </source>
</evidence>
<sequence length="437" mass="49718">MQNQPDHPPGTEEEDLFEKNMKTNNLASCFRVLTKTYPDRIHSAPRPTRPPPQPTQLPPFTTAFCTTASTRQPGVEYARLGVAVFFEVNDIRNTAMLLPYELCRDHITAGVITIILAVRAAPPKIPLVLSLPNKNVRSLLIDRTPYLEDNNFPKLTAPECWRAAIAALRSRPAPTYLIHNPDSLPVEANKLAQQALSKASPDKLSLYIPPLLRLRGLKVTSLTQQTAYRAIRSLKQPVPRKGTNKNLEIIQKAVFEHTRNTPRRQDVWLSIRKPHIFRQPKQFLYSAIHDSFKLSKFFRHIPGAEDRVRCTQIIKAKYYEPGGALDSQTDSQSYVADYYNQAGDTMYAGIKEKNQAAKAVSHDNTLAKTCTVKIKREIEEEEENKLPMDLLDENTRTIIDLQTQLRRSQDDLYTVRLKIQTPMTTRVRVDVPVARFS</sequence>
<reference evidence="2 3" key="1">
    <citation type="submission" date="2024-01" db="EMBL/GenBank/DDBJ databases">
        <title>A draft genome for a cacao thread blight-causing isolate of Paramarasmius palmivorus.</title>
        <authorList>
            <person name="Baruah I.K."/>
            <person name="Bukari Y."/>
            <person name="Amoako-Attah I."/>
            <person name="Meinhardt L.W."/>
            <person name="Bailey B.A."/>
            <person name="Cohen S.P."/>
        </authorList>
    </citation>
    <scope>NUCLEOTIDE SEQUENCE [LARGE SCALE GENOMIC DNA]</scope>
    <source>
        <strain evidence="2 3">GH-12</strain>
    </source>
</reference>
<proteinExistence type="predicted"/>
<keyword evidence="3" id="KW-1185">Reference proteome</keyword>
<dbReference type="Proteomes" id="UP001383192">
    <property type="component" value="Unassembled WGS sequence"/>
</dbReference>
<organism evidence="2 3">
    <name type="scientific">Paramarasmius palmivorus</name>
    <dbReference type="NCBI Taxonomy" id="297713"/>
    <lineage>
        <taxon>Eukaryota</taxon>
        <taxon>Fungi</taxon>
        <taxon>Dikarya</taxon>
        <taxon>Basidiomycota</taxon>
        <taxon>Agaricomycotina</taxon>
        <taxon>Agaricomycetes</taxon>
        <taxon>Agaricomycetidae</taxon>
        <taxon>Agaricales</taxon>
        <taxon>Marasmiineae</taxon>
        <taxon>Marasmiaceae</taxon>
        <taxon>Paramarasmius</taxon>
    </lineage>
</organism>
<comment type="caution">
    <text evidence="2">The sequence shown here is derived from an EMBL/GenBank/DDBJ whole genome shotgun (WGS) entry which is preliminary data.</text>
</comment>